<dbReference type="InterPro" id="IPR036909">
    <property type="entry name" value="Cyt_c-like_dom_sf"/>
</dbReference>
<comment type="caution">
    <text evidence="7">The sequence shown here is derived from an EMBL/GenBank/DDBJ whole genome shotgun (WGS) entry which is preliminary data.</text>
</comment>
<accession>A0A4Q7NN33</accession>
<dbReference type="EMBL" id="SGXC01000001">
    <property type="protein sequence ID" value="RZS86631.1"/>
    <property type="molecule type" value="Genomic_DNA"/>
</dbReference>
<keyword evidence="5" id="KW-0732">Signal</keyword>
<dbReference type="GO" id="GO:0009055">
    <property type="term" value="F:electron transfer activity"/>
    <property type="evidence" value="ECO:0007669"/>
    <property type="project" value="InterPro"/>
</dbReference>
<name>A0A4Q7NN33_9BURK</name>
<keyword evidence="3 4" id="KW-0408">Iron</keyword>
<evidence type="ECO:0000256" key="2">
    <source>
        <dbReference type="ARBA" id="ARBA00022723"/>
    </source>
</evidence>
<dbReference type="Pfam" id="PF13442">
    <property type="entry name" value="Cytochrome_CBB3"/>
    <property type="match status" value="1"/>
</dbReference>
<dbReference type="SUPFAM" id="SSF46626">
    <property type="entry name" value="Cytochrome c"/>
    <property type="match status" value="1"/>
</dbReference>
<evidence type="ECO:0000256" key="1">
    <source>
        <dbReference type="ARBA" id="ARBA00022617"/>
    </source>
</evidence>
<dbReference type="InterPro" id="IPR051459">
    <property type="entry name" value="Cytochrome_c-type_DH"/>
</dbReference>
<dbReference type="PANTHER" id="PTHR35008:SF8">
    <property type="entry name" value="ALCOHOL DEHYDROGENASE CYTOCHROME C SUBUNIT"/>
    <property type="match status" value="1"/>
</dbReference>
<evidence type="ECO:0000256" key="3">
    <source>
        <dbReference type="ARBA" id="ARBA00023004"/>
    </source>
</evidence>
<keyword evidence="8" id="KW-1185">Reference proteome</keyword>
<gene>
    <name evidence="7" type="ORF">EV675_2679</name>
</gene>
<evidence type="ECO:0000313" key="7">
    <source>
        <dbReference type="EMBL" id="RZS86631.1"/>
    </source>
</evidence>
<proteinExistence type="predicted"/>
<sequence>MDARNAIIAAALGFCAALAPAASQAGYENLGRHLSKEELAGWDIDVSVDGKGLPRGKGTVAQGEKVYQAMCVACHGVKLEGGLGPALAGGVGSLTTDKPLKTIGSYWPYATTLFDYIRRAMPFQAPQSMSSDDVYSVTAYLLHKNGILPANATVDAGSLAKVKMPNRDNFYVDDRPDVKGVRCMKDCLSKK</sequence>
<dbReference type="GO" id="GO:0020037">
    <property type="term" value="F:heme binding"/>
    <property type="evidence" value="ECO:0007669"/>
    <property type="project" value="InterPro"/>
</dbReference>
<reference evidence="7 8" key="1">
    <citation type="submission" date="2019-02" db="EMBL/GenBank/DDBJ databases">
        <title>Genomic Encyclopedia of Type Strains, Phase IV (KMG-IV): sequencing the most valuable type-strain genomes for metagenomic binning, comparative biology and taxonomic classification.</title>
        <authorList>
            <person name="Goeker M."/>
        </authorList>
    </citation>
    <scope>NUCLEOTIDE SEQUENCE [LARGE SCALE GENOMIC DNA]</scope>
    <source>
        <strain evidence="7 8">K24</strain>
    </source>
</reference>
<evidence type="ECO:0000259" key="6">
    <source>
        <dbReference type="PROSITE" id="PS51007"/>
    </source>
</evidence>
<dbReference type="PROSITE" id="PS51007">
    <property type="entry name" value="CYTC"/>
    <property type="match status" value="1"/>
</dbReference>
<organism evidence="7 8">
    <name type="scientific">Pigmentiphaga kullae</name>
    <dbReference type="NCBI Taxonomy" id="151784"/>
    <lineage>
        <taxon>Bacteria</taxon>
        <taxon>Pseudomonadati</taxon>
        <taxon>Pseudomonadota</taxon>
        <taxon>Betaproteobacteria</taxon>
        <taxon>Burkholderiales</taxon>
        <taxon>Alcaligenaceae</taxon>
        <taxon>Pigmentiphaga</taxon>
    </lineage>
</organism>
<keyword evidence="2 4" id="KW-0479">Metal-binding</keyword>
<protein>
    <submittedName>
        <fullName evidence="7">Cytochrome c</fullName>
    </submittedName>
</protein>
<dbReference type="GO" id="GO:0046872">
    <property type="term" value="F:metal ion binding"/>
    <property type="evidence" value="ECO:0007669"/>
    <property type="project" value="UniProtKB-KW"/>
</dbReference>
<dbReference type="InterPro" id="IPR009056">
    <property type="entry name" value="Cyt_c-like_dom"/>
</dbReference>
<evidence type="ECO:0000313" key="8">
    <source>
        <dbReference type="Proteomes" id="UP000292445"/>
    </source>
</evidence>
<dbReference type="PANTHER" id="PTHR35008">
    <property type="entry name" value="BLL4482 PROTEIN-RELATED"/>
    <property type="match status" value="1"/>
</dbReference>
<keyword evidence="1 4" id="KW-0349">Heme</keyword>
<dbReference type="Proteomes" id="UP000292445">
    <property type="component" value="Unassembled WGS sequence"/>
</dbReference>
<dbReference type="AlphaFoldDB" id="A0A4Q7NN33"/>
<dbReference type="RefSeq" id="WP_130357708.1">
    <property type="nucleotide sequence ID" value="NZ_SGXC01000001.1"/>
</dbReference>
<dbReference type="Gene3D" id="1.10.760.10">
    <property type="entry name" value="Cytochrome c-like domain"/>
    <property type="match status" value="1"/>
</dbReference>
<feature type="chain" id="PRO_5020902730" evidence="5">
    <location>
        <begin position="22"/>
        <end position="191"/>
    </location>
</feature>
<dbReference type="OrthoDB" id="9811281at2"/>
<feature type="signal peptide" evidence="5">
    <location>
        <begin position="1"/>
        <end position="21"/>
    </location>
</feature>
<evidence type="ECO:0000256" key="4">
    <source>
        <dbReference type="PROSITE-ProRule" id="PRU00433"/>
    </source>
</evidence>
<evidence type="ECO:0000256" key="5">
    <source>
        <dbReference type="SAM" id="SignalP"/>
    </source>
</evidence>
<feature type="domain" description="Cytochrome c" evidence="6">
    <location>
        <begin position="58"/>
        <end position="145"/>
    </location>
</feature>